<evidence type="ECO:0000313" key="2">
    <source>
        <dbReference type="EMBL" id="AVI51437.1"/>
    </source>
</evidence>
<dbReference type="Gene3D" id="3.90.550.10">
    <property type="entry name" value="Spore Coat Polysaccharide Biosynthesis Protein SpsA, Chain A"/>
    <property type="match status" value="1"/>
</dbReference>
<dbReference type="AlphaFoldDB" id="A0A2S0HXM3"/>
<name>A0A2S0HXM3_9FLAO</name>
<dbReference type="GO" id="GO:0016758">
    <property type="term" value="F:hexosyltransferase activity"/>
    <property type="evidence" value="ECO:0007669"/>
    <property type="project" value="UniProtKB-ARBA"/>
</dbReference>
<dbReference type="InterPro" id="IPR001173">
    <property type="entry name" value="Glyco_trans_2-like"/>
</dbReference>
<keyword evidence="3" id="KW-1185">Reference proteome</keyword>
<dbReference type="PANTHER" id="PTHR22916:SF3">
    <property type="entry name" value="UDP-GLCNAC:BETAGAL BETA-1,3-N-ACETYLGLUCOSAMINYLTRANSFERASE-LIKE PROTEIN 1"/>
    <property type="match status" value="1"/>
</dbReference>
<dbReference type="PANTHER" id="PTHR22916">
    <property type="entry name" value="GLYCOSYLTRANSFERASE"/>
    <property type="match status" value="1"/>
</dbReference>
<dbReference type="EMBL" id="CP027062">
    <property type="protein sequence ID" value="AVI51437.1"/>
    <property type="molecule type" value="Genomic_DNA"/>
</dbReference>
<evidence type="ECO:0000259" key="1">
    <source>
        <dbReference type="Pfam" id="PF00535"/>
    </source>
</evidence>
<proteinExistence type="predicted"/>
<dbReference type="KEGG" id="aue:C5O00_09735"/>
<dbReference type="InterPro" id="IPR029044">
    <property type="entry name" value="Nucleotide-diphossugar_trans"/>
</dbReference>
<organism evidence="2 3">
    <name type="scientific">Pukyongia salina</name>
    <dbReference type="NCBI Taxonomy" id="2094025"/>
    <lineage>
        <taxon>Bacteria</taxon>
        <taxon>Pseudomonadati</taxon>
        <taxon>Bacteroidota</taxon>
        <taxon>Flavobacteriia</taxon>
        <taxon>Flavobacteriales</taxon>
        <taxon>Flavobacteriaceae</taxon>
        <taxon>Pukyongia</taxon>
    </lineage>
</organism>
<dbReference type="Pfam" id="PF00535">
    <property type="entry name" value="Glycos_transf_2"/>
    <property type="match status" value="1"/>
</dbReference>
<reference evidence="2 3" key="1">
    <citation type="submission" date="2018-02" db="EMBL/GenBank/DDBJ databases">
        <title>Genomic analysis of the strain RR4-38 isolated from a seawater recirculating aquaculture system.</title>
        <authorList>
            <person name="Kim Y.-S."/>
            <person name="Jang Y.H."/>
            <person name="Kim K.-H."/>
        </authorList>
    </citation>
    <scope>NUCLEOTIDE SEQUENCE [LARGE SCALE GENOMIC DNA]</scope>
    <source>
        <strain evidence="2 3">RR4-38</strain>
    </source>
</reference>
<keyword evidence="2" id="KW-0808">Transferase</keyword>
<dbReference type="Proteomes" id="UP000238442">
    <property type="component" value="Chromosome"/>
</dbReference>
<accession>A0A2S0HXM3</accession>
<sequence>MLSTSRPHLSVFILTYNQKEVVGEMLEGILRQQGPYTLELVIGDDASSDGTLEILQDYQQRYPDKIKLLASNKNMGLIHNFMRTLAECDGKYIAICDGDDYWTDPFKIKKQLDILEEQEDVDLVFTAKNNLFPDGNLVADPRPDIAEVTDFSHLIRENYISSVSSVFRNRTREKQVPQWILELPYGDWPLYLWTLVNGGRIVYLKDITAVYRMGIGQSASYRSNEIAAIAVKQKILRFMLSDPHFSSKRKEIKQSLEATCLKRVNEYNRRKQRFRAFAEMLSIFVRNPSLKSLKHYLYSLNQSFKH</sequence>
<evidence type="ECO:0000313" key="3">
    <source>
        <dbReference type="Proteomes" id="UP000238442"/>
    </source>
</evidence>
<feature type="domain" description="Glycosyltransferase 2-like" evidence="1">
    <location>
        <begin position="10"/>
        <end position="124"/>
    </location>
</feature>
<gene>
    <name evidence="2" type="ORF">C5O00_09735</name>
</gene>
<protein>
    <submittedName>
        <fullName evidence="2">Glycosyl transferase</fullName>
    </submittedName>
</protein>
<dbReference type="SUPFAM" id="SSF53448">
    <property type="entry name" value="Nucleotide-diphospho-sugar transferases"/>
    <property type="match status" value="1"/>
</dbReference>